<sequence>MSKLNSSTRLKVKRDTFFLPDPKGGVYFRNNSSSFRMEGNTIYQWIEKLIPMFNGEKTLEDLTKGLTAPYQNRVYEIGETLYENGFVRDISKDTPHQLNSSVLEKYASQIEFIENFVESGAYRFQKYRQAKVLAVGSGPFLVSLVSALIESGLPKINVMVTDSTPTSRLRLNELVLNASKTDSDVELVEVQFKKGAGRSFWKEAVQPYDCVLYVSQDGNVNELRTLNLVCREESKSFIPAICLQQVGLAGPLFHPESEGCWESAWRRIHRSALHIEKRSQPFSSTTGSILANVTAFELFKNATGIADSNQSHQMYLLDLETLEGDWFSFITHPLVTSTSFTPKLVEDLDVRLNQESASDNPPSNLLEHFSRLTSDKTGIFHIWEERGLSQLPLAQCYVQAVDPMSEGPAELLSEVVCAGLTHEEAKRDAGLTGIELYVSQMINSLDFKKQNDQVSVNRIQGFIGIGAGQTIEEAVCRGLQAYLDEELKKRKSDQLNTIFHMELGSIKDKPCKFYLNSLTTVNGSPTIGLKEDILGFPVISVRSNGRWYTSVGLNTTLAIRNTLQQALLDSQSQATPITRREMESAVFLKKTESKLDIPSCDDLSQLELLQSSIQVLNQNNKRLLVYDLTFEPFLEQEMAGVFGVQVREGES</sequence>
<dbReference type="OrthoDB" id="2369163at2"/>
<dbReference type="NCBIfam" id="TIGR03693">
    <property type="entry name" value="ocin_ThiF_like"/>
    <property type="match status" value="1"/>
</dbReference>
<accession>A0A429XVI7</accession>
<protein>
    <submittedName>
        <fullName evidence="1">Thiazole-containing bacteriocin maturation protein</fullName>
    </submittedName>
</protein>
<dbReference type="InterPro" id="IPR035985">
    <property type="entry name" value="Ubiquitin-activating_enz"/>
</dbReference>
<dbReference type="EMBL" id="QYTV02000009">
    <property type="protein sequence ID" value="RST72270.1"/>
    <property type="molecule type" value="Genomic_DNA"/>
</dbReference>
<comment type="caution">
    <text evidence="1">The sequence shown here is derived from an EMBL/GenBank/DDBJ whole genome shotgun (WGS) entry which is preliminary data.</text>
</comment>
<dbReference type="SUPFAM" id="SSF69572">
    <property type="entry name" value="Activating enzymes of the ubiquitin-like proteins"/>
    <property type="match status" value="1"/>
</dbReference>
<organism evidence="1 2">
    <name type="scientific">Siminovitchia acidinfaciens</name>
    <dbReference type="NCBI Taxonomy" id="2321395"/>
    <lineage>
        <taxon>Bacteria</taxon>
        <taxon>Bacillati</taxon>
        <taxon>Bacillota</taxon>
        <taxon>Bacilli</taxon>
        <taxon>Bacillales</taxon>
        <taxon>Bacillaceae</taxon>
        <taxon>Siminovitchia</taxon>
    </lineage>
</organism>
<dbReference type="AlphaFoldDB" id="A0A429XVI7"/>
<evidence type="ECO:0000313" key="1">
    <source>
        <dbReference type="EMBL" id="RST72270.1"/>
    </source>
</evidence>
<dbReference type="GO" id="GO:0008641">
    <property type="term" value="F:ubiquitin-like modifier activating enzyme activity"/>
    <property type="evidence" value="ECO:0007669"/>
    <property type="project" value="InterPro"/>
</dbReference>
<proteinExistence type="predicted"/>
<reference evidence="1" key="1">
    <citation type="submission" date="2018-12" db="EMBL/GenBank/DDBJ databases">
        <authorList>
            <person name="Sun L."/>
            <person name="Chen Z."/>
        </authorList>
    </citation>
    <scope>NUCLEOTIDE SEQUENCE [LARGE SCALE GENOMIC DNA]</scope>
    <source>
        <strain evidence="1">3-2-2</strain>
    </source>
</reference>
<keyword evidence="2" id="KW-1185">Reference proteome</keyword>
<dbReference type="InterPro" id="IPR022368">
    <property type="entry name" value="Thiazole_bacteriocin_mat_put"/>
</dbReference>
<dbReference type="Proteomes" id="UP000287156">
    <property type="component" value="Unassembled WGS sequence"/>
</dbReference>
<name>A0A429XVI7_9BACI</name>
<dbReference type="RefSeq" id="WP_126051896.1">
    <property type="nucleotide sequence ID" value="NZ_QYTV02000009.1"/>
</dbReference>
<dbReference type="Gene3D" id="3.40.50.720">
    <property type="entry name" value="NAD(P)-binding Rossmann-like Domain"/>
    <property type="match status" value="1"/>
</dbReference>
<gene>
    <name evidence="1" type="ORF">D4T97_016665</name>
</gene>
<evidence type="ECO:0000313" key="2">
    <source>
        <dbReference type="Proteomes" id="UP000287156"/>
    </source>
</evidence>